<organism evidence="1 2">
    <name type="scientific">Trichinella pseudospiralis</name>
    <name type="common">Parasitic roundworm</name>
    <dbReference type="NCBI Taxonomy" id="6337"/>
    <lineage>
        <taxon>Eukaryota</taxon>
        <taxon>Metazoa</taxon>
        <taxon>Ecdysozoa</taxon>
        <taxon>Nematoda</taxon>
        <taxon>Enoplea</taxon>
        <taxon>Dorylaimia</taxon>
        <taxon>Trichinellida</taxon>
        <taxon>Trichinellidae</taxon>
        <taxon>Trichinella</taxon>
    </lineage>
</organism>
<gene>
    <name evidence="1" type="ORF">T4B_9390</name>
</gene>
<evidence type="ECO:0000313" key="2">
    <source>
        <dbReference type="Proteomes" id="UP000054805"/>
    </source>
</evidence>
<comment type="caution">
    <text evidence="1">The sequence shown here is derived from an EMBL/GenBank/DDBJ whole genome shotgun (WGS) entry which is preliminary data.</text>
</comment>
<protein>
    <submittedName>
        <fullName evidence="1">Uncharacterized protein</fullName>
    </submittedName>
</protein>
<reference evidence="1 2" key="1">
    <citation type="submission" date="2015-01" db="EMBL/GenBank/DDBJ databases">
        <title>Evolution of Trichinella species and genotypes.</title>
        <authorList>
            <person name="Korhonen P.K."/>
            <person name="Edoardo P."/>
            <person name="Giuseppe L.R."/>
            <person name="Gasser R.B."/>
        </authorList>
    </citation>
    <scope>NUCLEOTIDE SEQUENCE [LARGE SCALE GENOMIC DNA]</scope>
    <source>
        <strain evidence="1">ISS588</strain>
    </source>
</reference>
<accession>A0A0V1G8F5</accession>
<sequence length="46" mass="5400">MVEWPLNMLHTLLEMKIAICQEGYFYLDKILRVFVINCIIAVSGRN</sequence>
<dbReference type="Proteomes" id="UP000054805">
    <property type="component" value="Unassembled WGS sequence"/>
</dbReference>
<dbReference type="EMBL" id="JYDS01005201">
    <property type="protein sequence ID" value="KRY94568.1"/>
    <property type="molecule type" value="Genomic_DNA"/>
</dbReference>
<keyword evidence="2" id="KW-1185">Reference proteome</keyword>
<name>A0A0V1G8F5_TRIPS</name>
<proteinExistence type="predicted"/>
<evidence type="ECO:0000313" key="1">
    <source>
        <dbReference type="EMBL" id="KRY94568.1"/>
    </source>
</evidence>
<dbReference type="AlphaFoldDB" id="A0A0V1G8F5"/>